<reference evidence="1 2" key="1">
    <citation type="journal article" date="2024" name="G3 (Bethesda)">
        <title>Genome assembly of Hibiscus sabdariffa L. provides insights into metabolisms of medicinal natural products.</title>
        <authorList>
            <person name="Kim T."/>
        </authorList>
    </citation>
    <scope>NUCLEOTIDE SEQUENCE [LARGE SCALE GENOMIC DNA]</scope>
    <source>
        <strain evidence="1">TK-2024</strain>
        <tissue evidence="1">Old leaves</tissue>
    </source>
</reference>
<proteinExistence type="predicted"/>
<keyword evidence="2" id="KW-1185">Reference proteome</keyword>
<dbReference type="EMBL" id="JBBPBN010000259">
    <property type="protein sequence ID" value="KAK8491447.1"/>
    <property type="molecule type" value="Genomic_DNA"/>
</dbReference>
<organism evidence="1 2">
    <name type="scientific">Hibiscus sabdariffa</name>
    <name type="common">roselle</name>
    <dbReference type="NCBI Taxonomy" id="183260"/>
    <lineage>
        <taxon>Eukaryota</taxon>
        <taxon>Viridiplantae</taxon>
        <taxon>Streptophyta</taxon>
        <taxon>Embryophyta</taxon>
        <taxon>Tracheophyta</taxon>
        <taxon>Spermatophyta</taxon>
        <taxon>Magnoliopsida</taxon>
        <taxon>eudicotyledons</taxon>
        <taxon>Gunneridae</taxon>
        <taxon>Pentapetalae</taxon>
        <taxon>rosids</taxon>
        <taxon>malvids</taxon>
        <taxon>Malvales</taxon>
        <taxon>Malvaceae</taxon>
        <taxon>Malvoideae</taxon>
        <taxon>Hibiscus</taxon>
    </lineage>
</organism>
<protein>
    <submittedName>
        <fullName evidence="1">Uncharacterized protein</fullName>
    </submittedName>
</protein>
<sequence length="104" mass="11895">MAKQSISVPRQGKKHLVIIRKYSWKRDPGKKNAFQALHRILPARLGLTTGLYLRNSFSFLSLPPCGKNVWNYTCHDYLDHPCVYYAAAADDLGLKWHRIPSNVA</sequence>
<name>A0ABR2AER9_9ROSI</name>
<comment type="caution">
    <text evidence="1">The sequence shown here is derived from an EMBL/GenBank/DDBJ whole genome shotgun (WGS) entry which is preliminary data.</text>
</comment>
<dbReference type="Proteomes" id="UP001396334">
    <property type="component" value="Unassembled WGS sequence"/>
</dbReference>
<gene>
    <name evidence="1" type="ORF">V6N11_059372</name>
</gene>
<accession>A0ABR2AER9</accession>
<evidence type="ECO:0000313" key="1">
    <source>
        <dbReference type="EMBL" id="KAK8491447.1"/>
    </source>
</evidence>
<evidence type="ECO:0000313" key="2">
    <source>
        <dbReference type="Proteomes" id="UP001396334"/>
    </source>
</evidence>